<dbReference type="EMBL" id="NTQT01000022">
    <property type="protein sequence ID" value="PFC73006.1"/>
    <property type="molecule type" value="Genomic_DNA"/>
</dbReference>
<protein>
    <submittedName>
        <fullName evidence="1">Uncharacterized protein</fullName>
    </submittedName>
</protein>
<gene>
    <name evidence="1" type="ORF">CN290_17120</name>
</gene>
<sequence length="64" mass="7436">MKSFGMLVFSTVLSAGLLYYNAQSFYNRFTSGNTYYWVNGILAVIFLVFLYNNAKDIIKKNYIK</sequence>
<proteinExistence type="predicted"/>
<dbReference type="GeneID" id="93008100"/>
<comment type="caution">
    <text evidence="1">The sequence shown here is derived from an EMBL/GenBank/DDBJ whole genome shotgun (WGS) entry which is preliminary data.</text>
</comment>
<evidence type="ECO:0000313" key="1">
    <source>
        <dbReference type="EMBL" id="PFC73006.1"/>
    </source>
</evidence>
<organism evidence="1 2">
    <name type="scientific">Bacillus cereus</name>
    <dbReference type="NCBI Taxonomy" id="1396"/>
    <lineage>
        <taxon>Bacteria</taxon>
        <taxon>Bacillati</taxon>
        <taxon>Bacillota</taxon>
        <taxon>Bacilli</taxon>
        <taxon>Bacillales</taxon>
        <taxon>Bacillaceae</taxon>
        <taxon>Bacillus</taxon>
        <taxon>Bacillus cereus group</taxon>
    </lineage>
</organism>
<name>A0A0E1MJV9_BACCE</name>
<reference evidence="1 2" key="1">
    <citation type="submission" date="2017-09" db="EMBL/GenBank/DDBJ databases">
        <title>Large-scale bioinformatics analysis of Bacillus genomes uncovers conserved roles of natural products in bacterial physiology.</title>
        <authorList>
            <consortium name="Agbiome Team Llc"/>
            <person name="Bleich R.M."/>
            <person name="Grubbs K.J."/>
            <person name="Santa Maria K.C."/>
            <person name="Allen S.E."/>
            <person name="Farag S."/>
            <person name="Shank E.A."/>
            <person name="Bowers A."/>
        </authorList>
    </citation>
    <scope>NUCLEOTIDE SEQUENCE [LARGE SCALE GENOMIC DNA]</scope>
    <source>
        <strain evidence="1 2">AFS025165</strain>
    </source>
</reference>
<evidence type="ECO:0000313" key="2">
    <source>
        <dbReference type="Proteomes" id="UP000220226"/>
    </source>
</evidence>
<dbReference type="RefSeq" id="WP_048547791.1">
    <property type="nucleotide sequence ID" value="NZ_LONG01000011.1"/>
</dbReference>
<dbReference type="AlphaFoldDB" id="A0A0E1MJV9"/>
<accession>A0A0E1MJV9</accession>
<dbReference type="Proteomes" id="UP000220226">
    <property type="component" value="Unassembled WGS sequence"/>
</dbReference>